<dbReference type="InterPro" id="IPR031303">
    <property type="entry name" value="C5_meth_CS"/>
</dbReference>
<evidence type="ECO:0000256" key="1">
    <source>
        <dbReference type="ARBA" id="ARBA00011975"/>
    </source>
</evidence>
<evidence type="ECO:0000256" key="5">
    <source>
        <dbReference type="ARBA" id="ARBA00022747"/>
    </source>
</evidence>
<evidence type="ECO:0000256" key="4">
    <source>
        <dbReference type="ARBA" id="ARBA00022691"/>
    </source>
</evidence>
<dbReference type="InterPro" id="IPR029063">
    <property type="entry name" value="SAM-dependent_MTases_sf"/>
</dbReference>
<name>A0A840PQ49_URETH</name>
<dbReference type="GO" id="GO:0003886">
    <property type="term" value="F:DNA (cytosine-5-)-methyltransferase activity"/>
    <property type="evidence" value="ECO:0007669"/>
    <property type="project" value="UniProtKB-EC"/>
</dbReference>
<dbReference type="PANTHER" id="PTHR46098:SF1">
    <property type="entry name" value="TRNA (CYTOSINE(38)-C(5))-METHYLTRANSFERASE"/>
    <property type="match status" value="1"/>
</dbReference>
<dbReference type="PROSITE" id="PS00095">
    <property type="entry name" value="C5_MTASE_2"/>
    <property type="match status" value="1"/>
</dbReference>
<keyword evidence="9" id="KW-1185">Reference proteome</keyword>
<protein>
    <recommendedName>
        <fullName evidence="1">DNA (cytosine-5-)-methyltransferase</fullName>
        <ecNumber evidence="1">2.1.1.37</ecNumber>
    </recommendedName>
</protein>
<dbReference type="GO" id="GO:0032259">
    <property type="term" value="P:methylation"/>
    <property type="evidence" value="ECO:0007669"/>
    <property type="project" value="UniProtKB-KW"/>
</dbReference>
<organism evidence="8 9">
    <name type="scientific">Ureibacillus thermosphaericus</name>
    <dbReference type="NCBI Taxonomy" id="51173"/>
    <lineage>
        <taxon>Bacteria</taxon>
        <taxon>Bacillati</taxon>
        <taxon>Bacillota</taxon>
        <taxon>Bacilli</taxon>
        <taxon>Bacillales</taxon>
        <taxon>Caryophanaceae</taxon>
        <taxon>Ureibacillus</taxon>
    </lineage>
</organism>
<dbReference type="InterPro" id="IPR050750">
    <property type="entry name" value="C5-MTase"/>
</dbReference>
<gene>
    <name evidence="8" type="ORF">HNR36_000349</name>
</gene>
<comment type="caution">
    <text evidence="8">The sequence shown here is derived from an EMBL/GenBank/DDBJ whole genome shotgun (WGS) entry which is preliminary data.</text>
</comment>
<evidence type="ECO:0000313" key="8">
    <source>
        <dbReference type="EMBL" id="MBB5147967.1"/>
    </source>
</evidence>
<dbReference type="SUPFAM" id="SSF53335">
    <property type="entry name" value="S-adenosyl-L-methionine-dependent methyltransferases"/>
    <property type="match status" value="1"/>
</dbReference>
<dbReference type="PROSITE" id="PS51679">
    <property type="entry name" value="SAM_MT_C5"/>
    <property type="match status" value="1"/>
</dbReference>
<dbReference type="EMBL" id="JACHGZ010000002">
    <property type="protein sequence ID" value="MBB5147967.1"/>
    <property type="molecule type" value="Genomic_DNA"/>
</dbReference>
<evidence type="ECO:0000256" key="7">
    <source>
        <dbReference type="RuleBase" id="RU000416"/>
    </source>
</evidence>
<evidence type="ECO:0000256" key="6">
    <source>
        <dbReference type="PROSITE-ProRule" id="PRU01016"/>
    </source>
</evidence>
<evidence type="ECO:0000256" key="3">
    <source>
        <dbReference type="ARBA" id="ARBA00022679"/>
    </source>
</evidence>
<keyword evidence="4 6" id="KW-0949">S-adenosyl-L-methionine</keyword>
<keyword evidence="2 6" id="KW-0489">Methyltransferase</keyword>
<dbReference type="AlphaFoldDB" id="A0A840PQ49"/>
<dbReference type="RefSeq" id="WP_096550216.1">
    <property type="nucleotide sequence ID" value="NZ_AP018335.1"/>
</dbReference>
<proteinExistence type="inferred from homology"/>
<dbReference type="InterPro" id="IPR001525">
    <property type="entry name" value="C5_MeTfrase"/>
</dbReference>
<dbReference type="Gene3D" id="3.40.50.150">
    <property type="entry name" value="Vaccinia Virus protein VP39"/>
    <property type="match status" value="1"/>
</dbReference>
<dbReference type="PANTHER" id="PTHR46098">
    <property type="entry name" value="TRNA (CYTOSINE(38)-C(5))-METHYLTRANSFERASE"/>
    <property type="match status" value="1"/>
</dbReference>
<keyword evidence="3 6" id="KW-0808">Transferase</keyword>
<dbReference type="EC" id="2.1.1.37" evidence="1"/>
<dbReference type="PRINTS" id="PR00105">
    <property type="entry name" value="C5METTRFRASE"/>
</dbReference>
<feature type="active site" evidence="6">
    <location>
        <position position="89"/>
    </location>
</feature>
<keyword evidence="5" id="KW-0680">Restriction system</keyword>
<dbReference type="Gene3D" id="3.90.120.10">
    <property type="entry name" value="DNA Methylase, subunit A, domain 2"/>
    <property type="match status" value="1"/>
</dbReference>
<accession>A0A840PQ49</accession>
<dbReference type="NCBIfam" id="TIGR00675">
    <property type="entry name" value="dcm"/>
    <property type="match status" value="1"/>
</dbReference>
<dbReference type="GO" id="GO:0009307">
    <property type="term" value="P:DNA restriction-modification system"/>
    <property type="evidence" value="ECO:0007669"/>
    <property type="project" value="UniProtKB-KW"/>
</dbReference>
<comment type="similarity">
    <text evidence="6 7">Belongs to the class I-like SAM-binding methyltransferase superfamily. C5-methyltransferase family.</text>
</comment>
<evidence type="ECO:0000256" key="2">
    <source>
        <dbReference type="ARBA" id="ARBA00022603"/>
    </source>
</evidence>
<sequence>MNKTLNVVELFAGVGGFRLGLEKANADIFKTVWANQWEPARKTQDAFECYSRNFKNIGIDEYSNMDIAKVPSEKFQQLNIHLLVGGFPCQDYSVARSLSGEKGIEGKKGVLFWEIKRVIENSHPKYILLENVDRLLKSPSKQRGRDFAIMLATLRDLNYIVEWRVINAAEYGGAQKRRRIFIFAYKNNSDFAYRQKRLNPYEIIFKEGFFAKTFPVKEEAYKNRVDYVKLNKDIVDISDKFSFGFYPAGVMIGDEVFTAHPEVLEEKFTPLKDILLNEDEVDEKYYLDEETERKFEYLRGPKKIERISANGHRYIFSEGGMSPTDDLNGPGRTMLTSEGTVNRSTHIVEVNGRKRFLTPIECERLNSFPDNWTAGMSERMRYFCMGNALVVDLITKMGQTIIEIDSKELVTSEQIELFV</sequence>
<reference evidence="8 9" key="1">
    <citation type="submission" date="2020-08" db="EMBL/GenBank/DDBJ databases">
        <title>Genomic Encyclopedia of Type Strains, Phase IV (KMG-IV): sequencing the most valuable type-strain genomes for metagenomic binning, comparative biology and taxonomic classification.</title>
        <authorList>
            <person name="Goeker M."/>
        </authorList>
    </citation>
    <scope>NUCLEOTIDE SEQUENCE [LARGE SCALE GENOMIC DNA]</scope>
    <source>
        <strain evidence="8 9">DSM 10633</strain>
    </source>
</reference>
<evidence type="ECO:0000313" key="9">
    <source>
        <dbReference type="Proteomes" id="UP000557217"/>
    </source>
</evidence>
<dbReference type="Pfam" id="PF00145">
    <property type="entry name" value="DNA_methylase"/>
    <property type="match status" value="1"/>
</dbReference>
<dbReference type="Proteomes" id="UP000557217">
    <property type="component" value="Unassembled WGS sequence"/>
</dbReference>